<keyword evidence="2 7" id="KW-0813">Transport</keyword>
<evidence type="ECO:0000256" key="2">
    <source>
        <dbReference type="ARBA" id="ARBA00022448"/>
    </source>
</evidence>
<keyword evidence="6 7" id="KW-0472">Membrane</keyword>
<feature type="transmembrane region" description="Helical" evidence="7">
    <location>
        <begin position="113"/>
        <end position="134"/>
    </location>
</feature>
<feature type="transmembrane region" description="Helical" evidence="7">
    <location>
        <begin position="246"/>
        <end position="268"/>
    </location>
</feature>
<comment type="subcellular location">
    <subcellularLocation>
        <location evidence="1 7">Cell membrane</location>
        <topology evidence="1 7">Multi-pass membrane protein</topology>
    </subcellularLocation>
</comment>
<evidence type="ECO:0000313" key="9">
    <source>
        <dbReference type="EMBL" id="KSU80369.1"/>
    </source>
</evidence>
<proteinExistence type="inferred from homology"/>
<dbReference type="SUPFAM" id="SSF161098">
    <property type="entry name" value="MetI-like"/>
    <property type="match status" value="1"/>
</dbReference>
<dbReference type="InterPro" id="IPR000515">
    <property type="entry name" value="MetI-like"/>
</dbReference>
<dbReference type="AlphaFoldDB" id="A0A0V8IZZ5"/>
<dbReference type="GO" id="GO:0005886">
    <property type="term" value="C:plasma membrane"/>
    <property type="evidence" value="ECO:0007669"/>
    <property type="project" value="UniProtKB-SubCell"/>
</dbReference>
<feature type="transmembrane region" description="Helical" evidence="7">
    <location>
        <begin position="188"/>
        <end position="213"/>
    </location>
</feature>
<dbReference type="PANTHER" id="PTHR43744">
    <property type="entry name" value="ABC TRANSPORTER PERMEASE PROTEIN MG189-RELATED-RELATED"/>
    <property type="match status" value="1"/>
</dbReference>
<keyword evidence="5 7" id="KW-1133">Transmembrane helix</keyword>
<name>A0A0V8IZZ5_9BACL</name>
<feature type="transmembrane region" description="Helical" evidence="7">
    <location>
        <begin position="146"/>
        <end position="167"/>
    </location>
</feature>
<reference evidence="9 10" key="1">
    <citation type="journal article" date="2014" name="Antonie Van Leeuwenhoek">
        <title>Fictibacillus enclensis sp. nov., isolated from marine sediment.</title>
        <authorList>
            <person name="Dastager S.G."/>
            <person name="Mawlankar R."/>
            <person name="Srinivasan K."/>
            <person name="Tang S.K."/>
            <person name="Lee J.C."/>
            <person name="Ramana V.V."/>
            <person name="Shouche Y.S."/>
        </authorList>
    </citation>
    <scope>NUCLEOTIDE SEQUENCE [LARGE SCALE GENOMIC DNA]</scope>
    <source>
        <strain evidence="9 10">NIO-1003</strain>
    </source>
</reference>
<evidence type="ECO:0000313" key="10">
    <source>
        <dbReference type="Proteomes" id="UP000054099"/>
    </source>
</evidence>
<keyword evidence="3" id="KW-1003">Cell membrane</keyword>
<sequence>MKAGLSYRKREQIAGGFKFVILLVFGLLLITPFVWMVSVGFDRTANVTMPFPPKLVPKHPSSFNFGIVFENGSLIKAYLNSAIVTVSSVLIGVSASLLAGYAFSKGRFKGKKVLFVVVLCTLMIPMEPRLIPLYKLFNSVHLLNTFWPLVLPSLISGMLIFLCKQFFDQLPDTLREASQIDGAGEFTTFFRIYLPLAGPIVATMIILAFIWSWNDFMWPLVVLNDKELQTVPLYLASFSLENGTRLGGLTMALATMSVLPIVILYLFLQKYIIQSIALSGVKGE</sequence>
<comment type="caution">
    <text evidence="9">The sequence shown here is derived from an EMBL/GenBank/DDBJ whole genome shotgun (WGS) entry which is preliminary data.</text>
</comment>
<dbReference type="PROSITE" id="PS50928">
    <property type="entry name" value="ABC_TM1"/>
    <property type="match status" value="1"/>
</dbReference>
<dbReference type="GO" id="GO:0055085">
    <property type="term" value="P:transmembrane transport"/>
    <property type="evidence" value="ECO:0007669"/>
    <property type="project" value="InterPro"/>
</dbReference>
<dbReference type="Proteomes" id="UP000054099">
    <property type="component" value="Unassembled WGS sequence"/>
</dbReference>
<dbReference type="OrthoDB" id="9787837at2"/>
<organism evidence="9 10">
    <name type="scientific">Fictibacillus enclensis</name>
    <dbReference type="NCBI Taxonomy" id="1017270"/>
    <lineage>
        <taxon>Bacteria</taxon>
        <taxon>Bacillati</taxon>
        <taxon>Bacillota</taxon>
        <taxon>Bacilli</taxon>
        <taxon>Bacillales</taxon>
        <taxon>Fictibacillaceae</taxon>
        <taxon>Fictibacillus</taxon>
    </lineage>
</organism>
<evidence type="ECO:0000259" key="8">
    <source>
        <dbReference type="PROSITE" id="PS50928"/>
    </source>
</evidence>
<dbReference type="CDD" id="cd06261">
    <property type="entry name" value="TM_PBP2"/>
    <property type="match status" value="1"/>
</dbReference>
<dbReference type="Pfam" id="PF00528">
    <property type="entry name" value="BPD_transp_1"/>
    <property type="match status" value="1"/>
</dbReference>
<feature type="transmembrane region" description="Helical" evidence="7">
    <location>
        <begin position="20"/>
        <end position="41"/>
    </location>
</feature>
<dbReference type="PANTHER" id="PTHR43744:SF12">
    <property type="entry name" value="ABC TRANSPORTER PERMEASE PROTEIN MG189-RELATED"/>
    <property type="match status" value="1"/>
</dbReference>
<comment type="similarity">
    <text evidence="7">Belongs to the binding-protein-dependent transport system permease family.</text>
</comment>
<evidence type="ECO:0000256" key="7">
    <source>
        <dbReference type="RuleBase" id="RU363032"/>
    </source>
</evidence>
<feature type="transmembrane region" description="Helical" evidence="7">
    <location>
        <begin position="78"/>
        <end position="101"/>
    </location>
</feature>
<evidence type="ECO:0000256" key="3">
    <source>
        <dbReference type="ARBA" id="ARBA00022475"/>
    </source>
</evidence>
<dbReference type="InterPro" id="IPR035906">
    <property type="entry name" value="MetI-like_sf"/>
</dbReference>
<dbReference type="Gene3D" id="1.10.3720.10">
    <property type="entry name" value="MetI-like"/>
    <property type="match status" value="1"/>
</dbReference>
<evidence type="ECO:0000256" key="5">
    <source>
        <dbReference type="ARBA" id="ARBA00022989"/>
    </source>
</evidence>
<dbReference type="EMBL" id="LNQN01000007">
    <property type="protein sequence ID" value="KSU80369.1"/>
    <property type="molecule type" value="Genomic_DNA"/>
</dbReference>
<dbReference type="RefSeq" id="WP_061975321.1">
    <property type="nucleotide sequence ID" value="NZ_FMAV01000005.1"/>
</dbReference>
<keyword evidence="10" id="KW-1185">Reference proteome</keyword>
<evidence type="ECO:0000256" key="4">
    <source>
        <dbReference type="ARBA" id="ARBA00022692"/>
    </source>
</evidence>
<evidence type="ECO:0000256" key="6">
    <source>
        <dbReference type="ARBA" id="ARBA00023136"/>
    </source>
</evidence>
<accession>A0A0V8IZZ5</accession>
<gene>
    <name evidence="9" type="ORF">AS030_20775</name>
</gene>
<protein>
    <submittedName>
        <fullName evidence="9">Sugar ABC transporter permease</fullName>
    </submittedName>
</protein>
<evidence type="ECO:0000256" key="1">
    <source>
        <dbReference type="ARBA" id="ARBA00004651"/>
    </source>
</evidence>
<keyword evidence="4 7" id="KW-0812">Transmembrane</keyword>
<feature type="domain" description="ABC transmembrane type-1" evidence="8">
    <location>
        <begin position="78"/>
        <end position="268"/>
    </location>
</feature>